<dbReference type="RefSeq" id="WP_232188900.1">
    <property type="nucleotide sequence ID" value="NZ_JAIOAP010000016.1"/>
</dbReference>
<dbReference type="EMBL" id="JASKHM010000017">
    <property type="protein sequence ID" value="MEQ4485790.1"/>
    <property type="molecule type" value="Genomic_DNA"/>
</dbReference>
<dbReference type="PANTHER" id="PTHR43227:SF11">
    <property type="entry name" value="BLL4140 PROTEIN"/>
    <property type="match status" value="1"/>
</dbReference>
<dbReference type="InterPro" id="IPR035906">
    <property type="entry name" value="MetI-like_sf"/>
</dbReference>
<reference evidence="9 10" key="1">
    <citation type="journal article" date="2023" name="Genome Announc.">
        <title>Pan-Genome Analyses of the Genus Cohnella and Proposal of the Novel Species Cohnella silvisoli sp. nov., Isolated from Forest Soil.</title>
        <authorList>
            <person name="Wang C."/>
            <person name="Mao L."/>
            <person name="Bao G."/>
            <person name="Zhu H."/>
        </authorList>
    </citation>
    <scope>NUCLEOTIDE SEQUENCE [LARGE SCALE GENOMIC DNA]</scope>
    <source>
        <strain evidence="9 10">NL03-T5-1</strain>
    </source>
</reference>
<feature type="transmembrane region" description="Helical" evidence="7">
    <location>
        <begin position="20"/>
        <end position="43"/>
    </location>
</feature>
<keyword evidence="10" id="KW-1185">Reference proteome</keyword>
<evidence type="ECO:0000256" key="6">
    <source>
        <dbReference type="ARBA" id="ARBA00023136"/>
    </source>
</evidence>
<dbReference type="Pfam" id="PF00528">
    <property type="entry name" value="BPD_transp_1"/>
    <property type="match status" value="1"/>
</dbReference>
<evidence type="ECO:0000256" key="4">
    <source>
        <dbReference type="ARBA" id="ARBA00022692"/>
    </source>
</evidence>
<gene>
    <name evidence="9" type="ORF">QJS35_25755</name>
</gene>
<dbReference type="Gene3D" id="1.10.3720.10">
    <property type="entry name" value="MetI-like"/>
    <property type="match status" value="1"/>
</dbReference>
<dbReference type="InterPro" id="IPR050809">
    <property type="entry name" value="UgpAE/MalFG_permease"/>
</dbReference>
<evidence type="ECO:0000256" key="3">
    <source>
        <dbReference type="ARBA" id="ARBA00022475"/>
    </source>
</evidence>
<keyword evidence="3" id="KW-1003">Cell membrane</keyword>
<feature type="transmembrane region" description="Helical" evidence="7">
    <location>
        <begin position="126"/>
        <end position="145"/>
    </location>
</feature>
<evidence type="ECO:0000313" key="9">
    <source>
        <dbReference type="EMBL" id="MEQ4485790.1"/>
    </source>
</evidence>
<feature type="domain" description="ABC transmembrane type-1" evidence="8">
    <location>
        <begin position="85"/>
        <end position="300"/>
    </location>
</feature>
<feature type="transmembrane region" description="Helical" evidence="7">
    <location>
        <begin position="186"/>
        <end position="207"/>
    </location>
</feature>
<keyword evidence="6 7" id="KW-0472">Membrane</keyword>
<evidence type="ECO:0000256" key="2">
    <source>
        <dbReference type="ARBA" id="ARBA00022448"/>
    </source>
</evidence>
<keyword evidence="2 7" id="KW-0813">Transport</keyword>
<accession>A0ABV1L098</accession>
<proteinExistence type="inferred from homology"/>
<comment type="caution">
    <text evidence="9">The sequence shown here is derived from an EMBL/GenBank/DDBJ whole genome shotgun (WGS) entry which is preliminary data.</text>
</comment>
<dbReference type="SUPFAM" id="SSF161098">
    <property type="entry name" value="MetI-like"/>
    <property type="match status" value="1"/>
</dbReference>
<dbReference type="CDD" id="cd06261">
    <property type="entry name" value="TM_PBP2"/>
    <property type="match status" value="1"/>
</dbReference>
<sequence length="313" mass="36149">MNKISRPALSRPVRRSKVRYRTLLSLYALFAPTAILLIVFSYMPMYGIIIAFKDYSIFKGIMASDWVGLEHFKYFLKDDKFWSIFRNTLVINFYDLLFGFTAPIIFALLANELYQKMFKRVMQTISYLPHFLSWIVVSGIFYSILSPQTGLFNHFLGWFGIEPIYFMTEPTLFRGLLVFAEIWKNVGWGAILYFAVIAGIDTSLYEAAWIDGASRWRQIIHITIPHMVPMIMLLFLLRLAGIFDVGFERVFLMQNPLVYDVSDVISTYVYRIGLEQSQFSLTTAIGLTQSLLGFLLLVISNRLSKKITGLGLY</sequence>
<dbReference type="PANTHER" id="PTHR43227">
    <property type="entry name" value="BLL4140 PROTEIN"/>
    <property type="match status" value="1"/>
</dbReference>
<organism evidence="9 10">
    <name type="scientific">Cohnella silvisoli</name>
    <dbReference type="NCBI Taxonomy" id="2873699"/>
    <lineage>
        <taxon>Bacteria</taxon>
        <taxon>Bacillati</taxon>
        <taxon>Bacillota</taxon>
        <taxon>Bacilli</taxon>
        <taxon>Bacillales</taxon>
        <taxon>Paenibacillaceae</taxon>
        <taxon>Cohnella</taxon>
    </lineage>
</organism>
<protein>
    <submittedName>
        <fullName evidence="9">ABC transporter permease subunit</fullName>
    </submittedName>
</protein>
<comment type="subcellular location">
    <subcellularLocation>
        <location evidence="1 7">Cell membrane</location>
        <topology evidence="1 7">Multi-pass membrane protein</topology>
    </subcellularLocation>
</comment>
<feature type="transmembrane region" description="Helical" evidence="7">
    <location>
        <begin position="91"/>
        <end position="114"/>
    </location>
</feature>
<evidence type="ECO:0000256" key="1">
    <source>
        <dbReference type="ARBA" id="ARBA00004651"/>
    </source>
</evidence>
<evidence type="ECO:0000259" key="8">
    <source>
        <dbReference type="PROSITE" id="PS50928"/>
    </source>
</evidence>
<feature type="transmembrane region" description="Helical" evidence="7">
    <location>
        <begin position="279"/>
        <end position="299"/>
    </location>
</feature>
<keyword evidence="5 7" id="KW-1133">Transmembrane helix</keyword>
<feature type="transmembrane region" description="Helical" evidence="7">
    <location>
        <begin position="219"/>
        <end position="243"/>
    </location>
</feature>
<evidence type="ECO:0000256" key="5">
    <source>
        <dbReference type="ARBA" id="ARBA00022989"/>
    </source>
</evidence>
<dbReference type="PROSITE" id="PS50928">
    <property type="entry name" value="ABC_TM1"/>
    <property type="match status" value="1"/>
</dbReference>
<evidence type="ECO:0000313" key="10">
    <source>
        <dbReference type="Proteomes" id="UP001493487"/>
    </source>
</evidence>
<dbReference type="Proteomes" id="UP001493487">
    <property type="component" value="Unassembled WGS sequence"/>
</dbReference>
<keyword evidence="4 7" id="KW-0812">Transmembrane</keyword>
<name>A0ABV1L098_9BACL</name>
<dbReference type="InterPro" id="IPR000515">
    <property type="entry name" value="MetI-like"/>
</dbReference>
<comment type="similarity">
    <text evidence="7">Belongs to the binding-protein-dependent transport system permease family.</text>
</comment>
<evidence type="ECO:0000256" key="7">
    <source>
        <dbReference type="RuleBase" id="RU363032"/>
    </source>
</evidence>